<sequence length="179" mass="21049">MMNQKPRLYRTPSIRRIKKEVTVAKKNKSPRIRSKLNLIRKHCDLSRRDTSSSIRGGSITVDFPRRDDKVSVSDGFISFNLPPFSGVEKSRRRYHPDGLLLIWHQNGQLWIECDYLDGERFGKFTSWYENGSKSQVSYWAHGLKSGPREMWGKTGKRVVYDYWLGGVRMEEYFNLLKQN</sequence>
<gene>
    <name evidence="1" type="ORF">LCPAC201_02520</name>
</gene>
<reference evidence="1" key="1">
    <citation type="journal article" date="2019" name="MBio">
        <title>Virus Genomes from Deep Sea Sediments Expand the Ocean Megavirome and Support Independent Origins of Viral Gigantism.</title>
        <authorList>
            <person name="Backstrom D."/>
            <person name="Yutin N."/>
            <person name="Jorgensen S.L."/>
            <person name="Dharamshi J."/>
            <person name="Homa F."/>
            <person name="Zaremba-Niedwiedzka K."/>
            <person name="Spang A."/>
            <person name="Wolf Y.I."/>
            <person name="Koonin E.V."/>
            <person name="Ettema T.J."/>
        </authorList>
    </citation>
    <scope>NUCLEOTIDE SEQUENCE</scope>
</reference>
<proteinExistence type="predicted"/>
<protein>
    <recommendedName>
        <fullName evidence="2">MORN repeat protein</fullName>
    </recommendedName>
</protein>
<dbReference type="EMBL" id="MK500504">
    <property type="protein sequence ID" value="QBK90951.1"/>
    <property type="molecule type" value="Genomic_DNA"/>
</dbReference>
<dbReference type="SUPFAM" id="SSF82185">
    <property type="entry name" value="Histone H3 K4-specific methyltransferase SET7/9 N-terminal domain"/>
    <property type="match status" value="1"/>
</dbReference>
<organism evidence="1">
    <name type="scientific">Pithovirus LCPAC201</name>
    <dbReference type="NCBI Taxonomy" id="2506591"/>
    <lineage>
        <taxon>Viruses</taxon>
        <taxon>Pithoviruses</taxon>
    </lineage>
</organism>
<accession>A0A481Z8C9</accession>
<evidence type="ECO:0000313" key="1">
    <source>
        <dbReference type="EMBL" id="QBK90951.1"/>
    </source>
</evidence>
<name>A0A481Z8C9_9VIRU</name>
<evidence type="ECO:0008006" key="2">
    <source>
        <dbReference type="Google" id="ProtNLM"/>
    </source>
</evidence>
<dbReference type="Gene3D" id="2.20.110.10">
    <property type="entry name" value="Histone H3 K4-specific methyltransferase SET7/9 N-terminal domain"/>
    <property type="match status" value="1"/>
</dbReference>